<feature type="domain" description="PGG" evidence="9">
    <location>
        <begin position="483"/>
        <end position="596"/>
    </location>
</feature>
<dbReference type="EMBL" id="OZ075138">
    <property type="protein sequence ID" value="CAL5012074.1"/>
    <property type="molecule type" value="Genomic_DNA"/>
</dbReference>
<dbReference type="PROSITE" id="PS50088">
    <property type="entry name" value="ANK_REPEAT"/>
    <property type="match status" value="1"/>
</dbReference>
<evidence type="ECO:0000256" key="5">
    <source>
        <dbReference type="ARBA" id="ARBA00023043"/>
    </source>
</evidence>
<dbReference type="Pfam" id="PF12796">
    <property type="entry name" value="Ank_2"/>
    <property type="match status" value="2"/>
</dbReference>
<protein>
    <recommendedName>
        <fullName evidence="9">PGG domain-containing protein</fullName>
    </recommendedName>
</protein>
<gene>
    <name evidence="10" type="ORF">URODEC1_LOCUS70725</name>
</gene>
<evidence type="ECO:0000256" key="1">
    <source>
        <dbReference type="ARBA" id="ARBA00004141"/>
    </source>
</evidence>
<dbReference type="InterPro" id="IPR002110">
    <property type="entry name" value="Ankyrin_rpt"/>
</dbReference>
<evidence type="ECO:0000256" key="2">
    <source>
        <dbReference type="ARBA" id="ARBA00022692"/>
    </source>
</evidence>
<reference evidence="11" key="1">
    <citation type="submission" date="2024-06" db="EMBL/GenBank/DDBJ databases">
        <authorList>
            <person name="Ryan C."/>
        </authorList>
    </citation>
    <scope>NUCLEOTIDE SEQUENCE [LARGE SCALE GENOMIC DNA]</scope>
</reference>
<dbReference type="SUPFAM" id="SSF48403">
    <property type="entry name" value="Ankyrin repeat"/>
    <property type="match status" value="2"/>
</dbReference>
<feature type="transmembrane region" description="Helical" evidence="8">
    <location>
        <begin position="571"/>
        <end position="594"/>
    </location>
</feature>
<dbReference type="InterPro" id="IPR036770">
    <property type="entry name" value="Ankyrin_rpt-contain_sf"/>
</dbReference>
<feature type="transmembrane region" description="Helical" evidence="8">
    <location>
        <begin position="492"/>
        <end position="515"/>
    </location>
</feature>
<dbReference type="PROSITE" id="PS50297">
    <property type="entry name" value="ANK_REP_REGION"/>
    <property type="match status" value="1"/>
</dbReference>
<evidence type="ECO:0000256" key="4">
    <source>
        <dbReference type="ARBA" id="ARBA00022989"/>
    </source>
</evidence>
<dbReference type="GO" id="GO:0016020">
    <property type="term" value="C:membrane"/>
    <property type="evidence" value="ECO:0007669"/>
    <property type="project" value="UniProtKB-SubCell"/>
</dbReference>
<dbReference type="PANTHER" id="PTHR24186">
    <property type="entry name" value="PROTEIN PHOSPHATASE 1 REGULATORY SUBUNIT"/>
    <property type="match status" value="1"/>
</dbReference>
<keyword evidence="11" id="KW-1185">Reference proteome</keyword>
<dbReference type="InterPro" id="IPR026961">
    <property type="entry name" value="PGG_dom"/>
</dbReference>
<name>A0ABC9BZQ3_9POAL</name>
<evidence type="ECO:0000259" key="9">
    <source>
        <dbReference type="Pfam" id="PF13962"/>
    </source>
</evidence>
<evidence type="ECO:0000256" key="6">
    <source>
        <dbReference type="ARBA" id="ARBA00023136"/>
    </source>
</evidence>
<comment type="subcellular location">
    <subcellularLocation>
        <location evidence="1">Membrane</location>
        <topology evidence="1">Multi-pass membrane protein</topology>
    </subcellularLocation>
</comment>
<feature type="repeat" description="ANK" evidence="7">
    <location>
        <begin position="113"/>
        <end position="135"/>
    </location>
</feature>
<dbReference type="PANTHER" id="PTHR24186:SF50">
    <property type="entry name" value="ANKYRIN REPEAT-CONTAINING PROTEIN ITN1-LIKE ISOFORM X1"/>
    <property type="match status" value="1"/>
</dbReference>
<evidence type="ECO:0000313" key="10">
    <source>
        <dbReference type="EMBL" id="CAL5012074.1"/>
    </source>
</evidence>
<evidence type="ECO:0000256" key="7">
    <source>
        <dbReference type="PROSITE-ProRule" id="PRU00023"/>
    </source>
</evidence>
<keyword evidence="5 7" id="KW-0040">ANK repeat</keyword>
<evidence type="ECO:0000256" key="3">
    <source>
        <dbReference type="ARBA" id="ARBA00022737"/>
    </source>
</evidence>
<dbReference type="SMART" id="SM00248">
    <property type="entry name" value="ANK"/>
    <property type="match status" value="8"/>
</dbReference>
<dbReference type="AlphaFoldDB" id="A0ABC9BZQ3"/>
<sequence length="675" mass="73909">MTSAGMMSATVTPGVSNAAMHSRLLMAARIGDTQRLKDLLDQGSSVEVHHPDYVVRVEVPRASAATLLEDVTAVEGDSVLHVAAASGDGEEFLESAKVIHDRARHLLAKPNRNGDTPLHRATRAGNARMVSLLIDLAKTDEGIRGRERLAKELVRSMNRLQETALHEAVRVGHGGMVIRLMEEDSELAVFPRDGASPLYLAVVLDEVGIARSLHDMSDGNLSYGGPNGQNALHAAVLRSDVMTDMLLRWNKGLAEQGDHDGCTPLHFAASQAEERNCRISLGSKFPWLGLRTSSTTNIPLLLLQTNPSSAYQPDDVGSFPIHVAAAIGASRTVSTLLEMFPDGAGLRDANGRTFLHVAVKKKRCNVVKQACKIPSLDWILNMQDNDGNTALHLAVKAADSDTFFHLFGSPQVRLDLTNYNGQTSRDLSLVDIPPGLSYKWNPKQMIHRALTRASASHGVRRWDQFEEEYILRPRLEDEEKESQKLNNSTQTLGISSVLIATVTFGAAFALPGGYVADDHANGGAPTLARRYTFDVFVVANALAFICSSLGTVGLMYSGITTVDLPIRQRHFLRSLFFVSSSLTSLVVAFAWGTYTVLAPVAHNTAVAICLISQVVVVYRSVGRFKRMFALARPLYVRAGIRPLLRLAKDVFTRMLRLYWPYVVIFSWAACTRNHI</sequence>
<evidence type="ECO:0000313" key="11">
    <source>
        <dbReference type="Proteomes" id="UP001497457"/>
    </source>
</evidence>
<organism evidence="10 11">
    <name type="scientific">Urochloa decumbens</name>
    <dbReference type="NCBI Taxonomy" id="240449"/>
    <lineage>
        <taxon>Eukaryota</taxon>
        <taxon>Viridiplantae</taxon>
        <taxon>Streptophyta</taxon>
        <taxon>Embryophyta</taxon>
        <taxon>Tracheophyta</taxon>
        <taxon>Spermatophyta</taxon>
        <taxon>Magnoliopsida</taxon>
        <taxon>Liliopsida</taxon>
        <taxon>Poales</taxon>
        <taxon>Poaceae</taxon>
        <taxon>PACMAD clade</taxon>
        <taxon>Panicoideae</taxon>
        <taxon>Panicodae</taxon>
        <taxon>Paniceae</taxon>
        <taxon>Melinidinae</taxon>
        <taxon>Urochloa</taxon>
    </lineage>
</organism>
<dbReference type="Gene3D" id="1.25.40.20">
    <property type="entry name" value="Ankyrin repeat-containing domain"/>
    <property type="match status" value="2"/>
</dbReference>
<evidence type="ECO:0000256" key="8">
    <source>
        <dbReference type="SAM" id="Phobius"/>
    </source>
</evidence>
<reference evidence="10 11" key="2">
    <citation type="submission" date="2024-10" db="EMBL/GenBank/DDBJ databases">
        <authorList>
            <person name="Ryan C."/>
        </authorList>
    </citation>
    <scope>NUCLEOTIDE SEQUENCE [LARGE SCALE GENOMIC DNA]</scope>
</reference>
<accession>A0ABC9BZQ3</accession>
<keyword evidence="3" id="KW-0677">Repeat</keyword>
<dbReference type="Pfam" id="PF13962">
    <property type="entry name" value="PGG"/>
    <property type="match status" value="1"/>
</dbReference>
<keyword evidence="2 8" id="KW-0812">Transmembrane</keyword>
<feature type="transmembrane region" description="Helical" evidence="8">
    <location>
        <begin position="600"/>
        <end position="618"/>
    </location>
</feature>
<dbReference type="Proteomes" id="UP001497457">
    <property type="component" value="Chromosome 28b"/>
</dbReference>
<feature type="transmembrane region" description="Helical" evidence="8">
    <location>
        <begin position="535"/>
        <end position="559"/>
    </location>
</feature>
<keyword evidence="6 8" id="KW-0472">Membrane</keyword>
<keyword evidence="4 8" id="KW-1133">Transmembrane helix</keyword>
<proteinExistence type="predicted"/>